<dbReference type="RefSeq" id="WP_188774363.1">
    <property type="nucleotide sequence ID" value="NZ_BMMB01000002.1"/>
</dbReference>
<evidence type="ECO:0000313" key="1">
    <source>
        <dbReference type="EMBL" id="MDR6242893.1"/>
    </source>
</evidence>
<sequence>MRKHIIRTIMISESNAAIFHGKLTEVINDAQSYDLEVDVQYSTAMLPPPQSMNPNHTHSLRNQVALSDSIMHTALVLVYDYV</sequence>
<proteinExistence type="predicted"/>
<accession>A0ABU1IUI8</accession>
<name>A0ABU1IUI8_9BACL</name>
<reference evidence="1 2" key="1">
    <citation type="submission" date="2023-07" db="EMBL/GenBank/DDBJ databases">
        <title>Genomic Encyclopedia of Type Strains, Phase IV (KMG-IV): sequencing the most valuable type-strain genomes for metagenomic binning, comparative biology and taxonomic classification.</title>
        <authorList>
            <person name="Goeker M."/>
        </authorList>
    </citation>
    <scope>NUCLEOTIDE SEQUENCE [LARGE SCALE GENOMIC DNA]</scope>
    <source>
        <strain evidence="1 2">DSM 22170</strain>
    </source>
</reference>
<protein>
    <submittedName>
        <fullName evidence="1">Uncharacterized protein</fullName>
    </submittedName>
</protein>
<evidence type="ECO:0000313" key="2">
    <source>
        <dbReference type="Proteomes" id="UP001185028"/>
    </source>
</evidence>
<gene>
    <name evidence="1" type="ORF">JOC58_000777</name>
</gene>
<dbReference type="EMBL" id="JAVDQH010000002">
    <property type="protein sequence ID" value="MDR6242893.1"/>
    <property type="molecule type" value="Genomic_DNA"/>
</dbReference>
<organism evidence="1 2">
    <name type="scientific">Paenibacillus hunanensis</name>
    <dbReference type="NCBI Taxonomy" id="539262"/>
    <lineage>
        <taxon>Bacteria</taxon>
        <taxon>Bacillati</taxon>
        <taxon>Bacillota</taxon>
        <taxon>Bacilli</taxon>
        <taxon>Bacillales</taxon>
        <taxon>Paenibacillaceae</taxon>
        <taxon>Paenibacillus</taxon>
    </lineage>
</organism>
<comment type="caution">
    <text evidence="1">The sequence shown here is derived from an EMBL/GenBank/DDBJ whole genome shotgun (WGS) entry which is preliminary data.</text>
</comment>
<keyword evidence="2" id="KW-1185">Reference proteome</keyword>
<dbReference type="Proteomes" id="UP001185028">
    <property type="component" value="Unassembled WGS sequence"/>
</dbReference>